<protein>
    <submittedName>
        <fullName evidence="8">Nitrite reductase small subunit NirD</fullName>
    </submittedName>
</protein>
<feature type="domain" description="Rieske" evidence="7">
    <location>
        <begin position="3"/>
        <end position="99"/>
    </location>
</feature>
<dbReference type="Gene3D" id="2.102.10.10">
    <property type="entry name" value="Rieske [2Fe-2S] iron-sulphur domain"/>
    <property type="match status" value="1"/>
</dbReference>
<evidence type="ECO:0000256" key="3">
    <source>
        <dbReference type="ARBA" id="ARBA00023002"/>
    </source>
</evidence>
<keyword evidence="9" id="KW-1185">Reference proteome</keyword>
<reference evidence="8 9" key="2">
    <citation type="submission" date="2020-06" db="EMBL/GenBank/DDBJ databases">
        <title>Antribacter stalactiti gen. nov., sp. nov., a new member of the family Nacardiaceae isolated from a cave.</title>
        <authorList>
            <person name="Kim I.S."/>
        </authorList>
    </citation>
    <scope>NUCLEOTIDE SEQUENCE [LARGE SCALE GENOMIC DNA]</scope>
    <source>
        <strain evidence="8 9">YC2-7</strain>
    </source>
</reference>
<dbReference type="InterPro" id="IPR036922">
    <property type="entry name" value="Rieske_2Fe-2S_sf"/>
</dbReference>
<dbReference type="GO" id="GO:0008942">
    <property type="term" value="F:nitrite reductase [NAD(P)H] activity"/>
    <property type="evidence" value="ECO:0007669"/>
    <property type="project" value="InterPro"/>
</dbReference>
<dbReference type="EMBL" id="VCQU01000012">
    <property type="protein sequence ID" value="NMN98673.1"/>
    <property type="molecule type" value="Genomic_DNA"/>
</dbReference>
<gene>
    <name evidence="8" type="primary">nirD</name>
    <name evidence="8" type="ORF">FGL95_26940</name>
</gene>
<dbReference type="AlphaFoldDB" id="A0A848KI00"/>
<accession>A0A848KI00</accession>
<keyword evidence="4" id="KW-0408">Iron</keyword>
<dbReference type="PANTHER" id="PTHR21496">
    <property type="entry name" value="FERREDOXIN-RELATED"/>
    <property type="match status" value="1"/>
</dbReference>
<dbReference type="NCBIfam" id="TIGR02378">
    <property type="entry name" value="nirD_assim_sml"/>
    <property type="match status" value="1"/>
</dbReference>
<evidence type="ECO:0000259" key="7">
    <source>
        <dbReference type="PROSITE" id="PS51296"/>
    </source>
</evidence>
<dbReference type="SUPFAM" id="SSF50022">
    <property type="entry name" value="ISP domain"/>
    <property type="match status" value="1"/>
</dbReference>
<dbReference type="GO" id="GO:0016705">
    <property type="term" value="F:oxidoreductase activity, acting on paired donors, with incorporation or reduction of molecular oxygen"/>
    <property type="evidence" value="ECO:0007669"/>
    <property type="project" value="UniProtKB-ARBA"/>
</dbReference>
<dbReference type="PROSITE" id="PS51296">
    <property type="entry name" value="RIESKE"/>
    <property type="match status" value="1"/>
</dbReference>
<comment type="caution">
    <text evidence="8">The sequence shown here is derived from an EMBL/GenBank/DDBJ whole genome shotgun (WGS) entry which is preliminary data.</text>
</comment>
<organism evidence="8 9">
    <name type="scientific">Antrihabitans stalactiti</name>
    <dbReference type="NCBI Taxonomy" id="2584121"/>
    <lineage>
        <taxon>Bacteria</taxon>
        <taxon>Bacillati</taxon>
        <taxon>Actinomycetota</taxon>
        <taxon>Actinomycetes</taxon>
        <taxon>Mycobacteriales</taxon>
        <taxon>Nocardiaceae</taxon>
        <taxon>Antrihabitans</taxon>
    </lineage>
</organism>
<dbReference type="GO" id="GO:0042128">
    <property type="term" value="P:nitrate assimilation"/>
    <property type="evidence" value="ECO:0007669"/>
    <property type="project" value="UniProtKB-KW"/>
</dbReference>
<dbReference type="RefSeq" id="WP_169593244.1">
    <property type="nucleotide sequence ID" value="NZ_VCQU01000012.1"/>
</dbReference>
<keyword evidence="2" id="KW-0479">Metal-binding</keyword>
<keyword evidence="1" id="KW-0001">2Fe-2S</keyword>
<dbReference type="GO" id="GO:0046872">
    <property type="term" value="F:metal ion binding"/>
    <property type="evidence" value="ECO:0007669"/>
    <property type="project" value="UniProtKB-KW"/>
</dbReference>
<dbReference type="GO" id="GO:0004497">
    <property type="term" value="F:monooxygenase activity"/>
    <property type="evidence" value="ECO:0007669"/>
    <property type="project" value="UniProtKB-ARBA"/>
</dbReference>
<dbReference type="InterPro" id="IPR012748">
    <property type="entry name" value="Rieske-like_NirD"/>
</dbReference>
<evidence type="ECO:0000256" key="2">
    <source>
        <dbReference type="ARBA" id="ARBA00022723"/>
    </source>
</evidence>
<evidence type="ECO:0000313" key="9">
    <source>
        <dbReference type="Proteomes" id="UP000535543"/>
    </source>
</evidence>
<proteinExistence type="predicted"/>
<keyword evidence="6" id="KW-0534">Nitrate assimilation</keyword>
<reference evidence="8 9" key="1">
    <citation type="submission" date="2019-05" db="EMBL/GenBank/DDBJ databases">
        <authorList>
            <person name="Lee S.D."/>
        </authorList>
    </citation>
    <scope>NUCLEOTIDE SEQUENCE [LARGE SCALE GENOMIC DNA]</scope>
    <source>
        <strain evidence="8 9">YC2-7</strain>
    </source>
</reference>
<evidence type="ECO:0000256" key="6">
    <source>
        <dbReference type="ARBA" id="ARBA00023063"/>
    </source>
</evidence>
<keyword evidence="3" id="KW-0560">Oxidoreductase</keyword>
<dbReference type="Pfam" id="PF13806">
    <property type="entry name" value="Rieske_2"/>
    <property type="match status" value="1"/>
</dbReference>
<name>A0A848KI00_9NOCA</name>
<evidence type="ECO:0000313" key="8">
    <source>
        <dbReference type="EMBL" id="NMN98673.1"/>
    </source>
</evidence>
<keyword evidence="5" id="KW-0411">Iron-sulfur</keyword>
<evidence type="ECO:0000256" key="1">
    <source>
        <dbReference type="ARBA" id="ARBA00022714"/>
    </source>
</evidence>
<evidence type="ECO:0000256" key="5">
    <source>
        <dbReference type="ARBA" id="ARBA00023014"/>
    </source>
</evidence>
<evidence type="ECO:0000256" key="4">
    <source>
        <dbReference type="ARBA" id="ARBA00023004"/>
    </source>
</evidence>
<dbReference type="Proteomes" id="UP000535543">
    <property type="component" value="Unassembled WGS sequence"/>
</dbReference>
<sequence length="102" mass="10640">MTWTTVGRTDDLTRGEGRAYVVGERQIAVFLLGDGTVRAVDAVCPHKGGPIADGQIDGDVVVCPLHQYAYSLTSGACTDEGIGSVAVYEAQISDGEIAVRLG</sequence>
<dbReference type="PANTHER" id="PTHR21496:SF23">
    <property type="entry name" value="3-PHENYLPROPIONATE_CINNAMIC ACID DIOXYGENASE FERREDOXIN SUBUNIT"/>
    <property type="match status" value="1"/>
</dbReference>
<dbReference type="InterPro" id="IPR017941">
    <property type="entry name" value="Rieske_2Fe-2S"/>
</dbReference>
<dbReference type="GO" id="GO:0051537">
    <property type="term" value="F:2 iron, 2 sulfur cluster binding"/>
    <property type="evidence" value="ECO:0007669"/>
    <property type="project" value="UniProtKB-KW"/>
</dbReference>